<dbReference type="OrthoDB" id="78231at2157"/>
<sequence>MLISLKNSIITKRWGILAVIIGTTLGFISAVICVYANLVIFGFNIMFIISPLIAGFSEAYIAQRKYGRSTGAISALLIFVIINIYGWFFPKNPITLNLFTLGGIALTIQAAVPIFVNYLLFVVFLGTITYVIGLIGNLISKLLGKEIEEMETPKNIDLPQLDLLFATTTNLNGKNIVKQLGLITGEAILKEEKDENSSRLKKIASKNGSNIEYKIGLVRNEALQNLESEAKKIGANGILGVNIDYRSVGGIKGSTVIVTATGSAVLYE</sequence>
<evidence type="ECO:0000313" key="2">
    <source>
        <dbReference type="EMBL" id="PAV05310.1"/>
    </source>
</evidence>
<feature type="transmembrane region" description="Helical" evidence="1">
    <location>
        <begin position="14"/>
        <end position="32"/>
    </location>
</feature>
<comment type="caution">
    <text evidence="2">The sequence shown here is derived from an EMBL/GenBank/DDBJ whole genome shotgun (WGS) entry which is preliminary data.</text>
</comment>
<accession>A0A2A2H7S0</accession>
<keyword evidence="1" id="KW-0472">Membrane</keyword>
<dbReference type="InterPro" id="IPR035439">
    <property type="entry name" value="UPF0145_dom_sf"/>
</dbReference>
<dbReference type="SUPFAM" id="SSF117782">
    <property type="entry name" value="YbjQ-like"/>
    <property type="match status" value="1"/>
</dbReference>
<reference evidence="2 3" key="1">
    <citation type="journal article" date="2017" name="BMC Genomics">
        <title>Genomic analysis of methanogenic archaea reveals a shift towards energy conservation.</title>
        <authorList>
            <person name="Gilmore S.P."/>
            <person name="Henske J.K."/>
            <person name="Sexton J.A."/>
            <person name="Solomon K.V."/>
            <person name="Seppala S."/>
            <person name="Yoo J.I."/>
            <person name="Huyett L.M."/>
            <person name="Pressman A."/>
            <person name="Cogan J.Z."/>
            <person name="Kivenson V."/>
            <person name="Peng X."/>
            <person name="Tan Y."/>
            <person name="Valentine D.L."/>
            <person name="O'Malley M.A."/>
        </authorList>
    </citation>
    <scope>NUCLEOTIDE SEQUENCE [LARGE SCALE GENOMIC DNA]</scope>
    <source>
        <strain evidence="2 3">M.o.H.</strain>
    </source>
</reference>
<organism evidence="2 3">
    <name type="scientific">Methanobacterium bryantii</name>
    <dbReference type="NCBI Taxonomy" id="2161"/>
    <lineage>
        <taxon>Archaea</taxon>
        <taxon>Methanobacteriati</taxon>
        <taxon>Methanobacteriota</taxon>
        <taxon>Methanomada group</taxon>
        <taxon>Methanobacteria</taxon>
        <taxon>Methanobacteriales</taxon>
        <taxon>Methanobacteriaceae</taxon>
        <taxon>Methanobacterium</taxon>
    </lineage>
</organism>
<dbReference type="InterPro" id="IPR002765">
    <property type="entry name" value="UPF0145_YbjQ-like"/>
</dbReference>
<dbReference type="RefSeq" id="WP_069583304.1">
    <property type="nucleotide sequence ID" value="NZ_LMVM01000008.1"/>
</dbReference>
<evidence type="ECO:0000256" key="1">
    <source>
        <dbReference type="SAM" id="Phobius"/>
    </source>
</evidence>
<keyword evidence="1" id="KW-0812">Transmembrane</keyword>
<dbReference type="AlphaFoldDB" id="A0A2A2H7S0"/>
<dbReference type="Proteomes" id="UP000217784">
    <property type="component" value="Unassembled WGS sequence"/>
</dbReference>
<dbReference type="Pfam" id="PF01906">
    <property type="entry name" value="YbjQ_1"/>
    <property type="match status" value="1"/>
</dbReference>
<dbReference type="PANTHER" id="PTHR34068">
    <property type="entry name" value="UPF0145 PROTEIN YBJQ"/>
    <property type="match status" value="1"/>
</dbReference>
<keyword evidence="3" id="KW-1185">Reference proteome</keyword>
<dbReference type="EMBL" id="LMVM01000008">
    <property type="protein sequence ID" value="PAV05310.1"/>
    <property type="molecule type" value="Genomic_DNA"/>
</dbReference>
<feature type="transmembrane region" description="Helical" evidence="1">
    <location>
        <begin position="119"/>
        <end position="139"/>
    </location>
</feature>
<dbReference type="PANTHER" id="PTHR34068:SF1">
    <property type="entry name" value="UPF0145 PROTEIN YBJQ"/>
    <property type="match status" value="1"/>
</dbReference>
<dbReference type="Gene3D" id="3.30.110.70">
    <property type="entry name" value="Hypothetical protein apc22750. Chain B"/>
    <property type="match status" value="1"/>
</dbReference>
<evidence type="ECO:0008006" key="4">
    <source>
        <dbReference type="Google" id="ProtNLM"/>
    </source>
</evidence>
<feature type="transmembrane region" description="Helical" evidence="1">
    <location>
        <begin position="38"/>
        <end position="57"/>
    </location>
</feature>
<name>A0A2A2H7S0_METBR</name>
<proteinExistence type="predicted"/>
<protein>
    <recommendedName>
        <fullName evidence="4">Heavy metal-binding domain-containing protein</fullName>
    </recommendedName>
</protein>
<gene>
    <name evidence="2" type="ORF">ASJ80_09875</name>
</gene>
<feature type="transmembrane region" description="Helical" evidence="1">
    <location>
        <begin position="94"/>
        <end position="112"/>
    </location>
</feature>
<feature type="transmembrane region" description="Helical" evidence="1">
    <location>
        <begin position="69"/>
        <end position="88"/>
    </location>
</feature>
<evidence type="ECO:0000313" key="3">
    <source>
        <dbReference type="Proteomes" id="UP000217784"/>
    </source>
</evidence>
<keyword evidence="1" id="KW-1133">Transmembrane helix</keyword>